<dbReference type="SUPFAM" id="SSF88723">
    <property type="entry name" value="PIN domain-like"/>
    <property type="match status" value="1"/>
</dbReference>
<organism evidence="10 11">
    <name type="scientific">Sanguibacter biliveldensis</name>
    <dbReference type="NCBI Taxonomy" id="3030830"/>
    <lineage>
        <taxon>Bacteria</taxon>
        <taxon>Bacillati</taxon>
        <taxon>Actinomycetota</taxon>
        <taxon>Actinomycetes</taxon>
        <taxon>Micrococcales</taxon>
        <taxon>Sanguibacteraceae</taxon>
        <taxon>Sanguibacter</taxon>
    </lineage>
</organism>
<dbReference type="Pfam" id="PF01850">
    <property type="entry name" value="PIN"/>
    <property type="match status" value="1"/>
</dbReference>
<evidence type="ECO:0000313" key="11">
    <source>
        <dbReference type="Proteomes" id="UP001304340"/>
    </source>
</evidence>
<dbReference type="InterPro" id="IPR022907">
    <property type="entry name" value="VapC_family"/>
</dbReference>
<dbReference type="AlphaFoldDB" id="A0AAF0Z542"/>
<evidence type="ECO:0000256" key="3">
    <source>
        <dbReference type="ARBA" id="ARBA00022722"/>
    </source>
</evidence>
<gene>
    <name evidence="8" type="primary">vapC</name>
    <name evidence="10" type="ORF">SANBI_002581</name>
</gene>
<dbReference type="GO" id="GO:0090729">
    <property type="term" value="F:toxin activity"/>
    <property type="evidence" value="ECO:0007669"/>
    <property type="project" value="UniProtKB-KW"/>
</dbReference>
<protein>
    <recommendedName>
        <fullName evidence="8">Ribonuclease VapC</fullName>
        <shortName evidence="8">RNase VapC</shortName>
        <ecNumber evidence="8">3.1.-.-</ecNumber>
    </recommendedName>
    <alternativeName>
        <fullName evidence="8">Toxin VapC</fullName>
    </alternativeName>
</protein>
<keyword evidence="4 8" id="KW-0479">Metal-binding</keyword>
<dbReference type="GO" id="GO:0000287">
    <property type="term" value="F:magnesium ion binding"/>
    <property type="evidence" value="ECO:0007669"/>
    <property type="project" value="UniProtKB-UniRule"/>
</dbReference>
<evidence type="ECO:0000313" key="10">
    <source>
        <dbReference type="EMBL" id="WPF81292.1"/>
    </source>
</evidence>
<dbReference type="GO" id="GO:0004540">
    <property type="term" value="F:RNA nuclease activity"/>
    <property type="evidence" value="ECO:0007669"/>
    <property type="project" value="InterPro"/>
</dbReference>
<dbReference type="InterPro" id="IPR029060">
    <property type="entry name" value="PIN-like_dom_sf"/>
</dbReference>
<evidence type="ECO:0000256" key="4">
    <source>
        <dbReference type="ARBA" id="ARBA00022723"/>
    </source>
</evidence>
<keyword evidence="2 8" id="KW-1277">Toxin-antitoxin system</keyword>
<evidence type="ECO:0000259" key="9">
    <source>
        <dbReference type="Pfam" id="PF01850"/>
    </source>
</evidence>
<evidence type="ECO:0000256" key="6">
    <source>
        <dbReference type="ARBA" id="ARBA00022842"/>
    </source>
</evidence>
<dbReference type="Gene3D" id="3.40.50.1010">
    <property type="entry name" value="5'-nuclease"/>
    <property type="match status" value="1"/>
</dbReference>
<dbReference type="HAMAP" id="MF_00265">
    <property type="entry name" value="VapC_Nob1"/>
    <property type="match status" value="1"/>
</dbReference>
<proteinExistence type="inferred from homology"/>
<comment type="function">
    <text evidence="8">Toxic component of a toxin-antitoxin (TA) system. An RNase.</text>
</comment>
<dbReference type="Proteomes" id="UP001304340">
    <property type="component" value="Chromosome"/>
</dbReference>
<dbReference type="KEGG" id="sbil:SANBI_002581"/>
<feature type="binding site" evidence="8">
    <location>
        <position position="98"/>
    </location>
    <ligand>
        <name>Mg(2+)</name>
        <dbReference type="ChEBI" id="CHEBI:18420"/>
    </ligand>
</feature>
<sequence length="147" mass="16353">MTDYLVDNSVWARLASGDRGITDRLRRIERAPADLFVTCAPQVLEFCHSARTPVEHRASRDQISLGFPLERAPDESLVLEIQSALWDAGLVRAAGAVDIMIAGYAMVNDATVLAADHDFEHIARVVDLQHEYVAPDPLRERHRLLPG</sequence>
<accession>A0AAF0Z542</accession>
<reference evidence="11" key="1">
    <citation type="submission" date="2023-11" db="EMBL/GenBank/DDBJ databases">
        <authorList>
            <person name="Helweg L.P."/>
            <person name="Kiel A."/>
            <person name="Hitz F."/>
            <person name="Ruckert-Reed C."/>
            <person name="Busche T."/>
            <person name="Kaltschmidt B."/>
            <person name="Kaltschmidt C."/>
        </authorList>
    </citation>
    <scope>NUCLEOTIDE SEQUENCE [LARGE SCALE GENOMIC DNA]</scope>
    <source>
        <strain evidence="11">4.1</strain>
    </source>
</reference>
<dbReference type="RefSeq" id="WP_319155629.1">
    <property type="nucleotide sequence ID" value="NZ_CP138359.1"/>
</dbReference>
<keyword evidence="8" id="KW-0800">Toxin</keyword>
<dbReference type="EC" id="3.1.-.-" evidence="8"/>
<keyword evidence="11" id="KW-1185">Reference proteome</keyword>
<dbReference type="InterPro" id="IPR050556">
    <property type="entry name" value="Type_II_TA_system_RNase"/>
</dbReference>
<keyword evidence="3 8" id="KW-0540">Nuclease</keyword>
<evidence type="ECO:0000256" key="8">
    <source>
        <dbReference type="HAMAP-Rule" id="MF_00265"/>
    </source>
</evidence>
<dbReference type="InterPro" id="IPR002716">
    <property type="entry name" value="PIN_dom"/>
</dbReference>
<dbReference type="EMBL" id="CP138359">
    <property type="protein sequence ID" value="WPF81292.1"/>
    <property type="molecule type" value="Genomic_DNA"/>
</dbReference>
<evidence type="ECO:0000256" key="1">
    <source>
        <dbReference type="ARBA" id="ARBA00001946"/>
    </source>
</evidence>
<comment type="cofactor">
    <cofactor evidence="1 8">
        <name>Mg(2+)</name>
        <dbReference type="ChEBI" id="CHEBI:18420"/>
    </cofactor>
</comment>
<feature type="domain" description="PIN" evidence="9">
    <location>
        <begin position="4"/>
        <end position="124"/>
    </location>
</feature>
<keyword evidence="6 8" id="KW-0460">Magnesium</keyword>
<name>A0AAF0Z542_9MICO</name>
<dbReference type="PANTHER" id="PTHR33653:SF1">
    <property type="entry name" value="RIBONUCLEASE VAPC2"/>
    <property type="match status" value="1"/>
</dbReference>
<keyword evidence="5 8" id="KW-0378">Hydrolase</keyword>
<feature type="binding site" evidence="8">
    <location>
        <position position="7"/>
    </location>
    <ligand>
        <name>Mg(2+)</name>
        <dbReference type="ChEBI" id="CHEBI:18420"/>
    </ligand>
</feature>
<dbReference type="GO" id="GO:0016787">
    <property type="term" value="F:hydrolase activity"/>
    <property type="evidence" value="ECO:0007669"/>
    <property type="project" value="UniProtKB-KW"/>
</dbReference>
<dbReference type="PANTHER" id="PTHR33653">
    <property type="entry name" value="RIBONUCLEASE VAPC2"/>
    <property type="match status" value="1"/>
</dbReference>
<evidence type="ECO:0000256" key="2">
    <source>
        <dbReference type="ARBA" id="ARBA00022649"/>
    </source>
</evidence>
<evidence type="ECO:0000256" key="7">
    <source>
        <dbReference type="ARBA" id="ARBA00038093"/>
    </source>
</evidence>
<evidence type="ECO:0000256" key="5">
    <source>
        <dbReference type="ARBA" id="ARBA00022801"/>
    </source>
</evidence>
<comment type="similarity">
    <text evidence="7 8">Belongs to the PINc/VapC protein family.</text>
</comment>